<sequence>MFEKIVNSKIYNIVDRIVRVFWVNILMIITIVLGLFFFTFGPAVLAGTYVIKLIYQKYEGPILPLYIKAFKRFYKKGTSIFLIYSLVIFVLAFNIFFFIKQMDEVFTWLSFISFMIMFIAFGIAVISMFHTLLLSTCFPSSKNIDLIKSGIKLTFAFILRSILFGLLVLGLIALTWLIPITVFLISFYFLVLAIEFILFKPYSSVKIFNNVSDKITDELTL</sequence>
<keyword evidence="3" id="KW-1185">Reference proteome</keyword>
<keyword evidence="1" id="KW-0812">Transmembrane</keyword>
<proteinExistence type="predicted"/>
<dbReference type="RefSeq" id="WP_035375652.1">
    <property type="nucleotide sequence ID" value="NZ_LR215048.1"/>
</dbReference>
<keyword evidence="1" id="KW-1133">Transmembrane helix</keyword>
<evidence type="ECO:0000313" key="2">
    <source>
        <dbReference type="EMBL" id="VEU79785.1"/>
    </source>
</evidence>
<dbReference type="Pfam" id="PF04854">
    <property type="entry name" value="DUF624"/>
    <property type="match status" value="1"/>
</dbReference>
<evidence type="ECO:0000313" key="3">
    <source>
        <dbReference type="Proteomes" id="UP000289841"/>
    </source>
</evidence>
<evidence type="ECO:0000256" key="1">
    <source>
        <dbReference type="SAM" id="Phobius"/>
    </source>
</evidence>
<dbReference type="KEGG" id="aaxa:NCTC10138_00153"/>
<accession>A0A449BBX0</accession>
<feature type="transmembrane region" description="Helical" evidence="1">
    <location>
        <begin position="153"/>
        <end position="174"/>
    </location>
</feature>
<reference evidence="2 3" key="1">
    <citation type="submission" date="2019-01" db="EMBL/GenBank/DDBJ databases">
        <authorList>
            <consortium name="Pathogen Informatics"/>
        </authorList>
    </citation>
    <scope>NUCLEOTIDE SEQUENCE [LARGE SCALE GENOMIC DNA]</scope>
    <source>
        <strain evidence="2 3">NCTC10138</strain>
    </source>
</reference>
<dbReference type="Proteomes" id="UP000289841">
    <property type="component" value="Chromosome"/>
</dbReference>
<name>A0A449BBX0_HAPAX</name>
<feature type="transmembrane region" description="Helical" evidence="1">
    <location>
        <begin position="20"/>
        <end position="51"/>
    </location>
</feature>
<feature type="transmembrane region" description="Helical" evidence="1">
    <location>
        <begin position="180"/>
        <end position="199"/>
    </location>
</feature>
<organism evidence="2 3">
    <name type="scientific">Haploplasma axanthum</name>
    <name type="common">Acholeplasma axanthum</name>
    <dbReference type="NCBI Taxonomy" id="29552"/>
    <lineage>
        <taxon>Bacteria</taxon>
        <taxon>Bacillati</taxon>
        <taxon>Mycoplasmatota</taxon>
        <taxon>Mollicutes</taxon>
        <taxon>Acholeplasmatales</taxon>
        <taxon>Acholeplasmataceae</taxon>
        <taxon>Haploplasma</taxon>
    </lineage>
</organism>
<dbReference type="STRING" id="1278311.GCA_000428705_00694"/>
<protein>
    <submittedName>
        <fullName evidence="2">Predicted integral membrane protein</fullName>
    </submittedName>
</protein>
<dbReference type="EMBL" id="LR215048">
    <property type="protein sequence ID" value="VEU79785.1"/>
    <property type="molecule type" value="Genomic_DNA"/>
</dbReference>
<feature type="transmembrane region" description="Helical" evidence="1">
    <location>
        <begin position="105"/>
        <end position="133"/>
    </location>
</feature>
<keyword evidence="1" id="KW-0472">Membrane</keyword>
<dbReference type="InterPro" id="IPR006938">
    <property type="entry name" value="DUF624"/>
</dbReference>
<dbReference type="AlphaFoldDB" id="A0A449BBX0"/>
<feature type="transmembrane region" description="Helical" evidence="1">
    <location>
        <begin position="80"/>
        <end position="99"/>
    </location>
</feature>
<gene>
    <name evidence="2" type="ORF">NCTC10138_00153</name>
</gene>